<name>A0A9R1CT64_9EURY</name>
<feature type="transmembrane region" description="Helical" evidence="1">
    <location>
        <begin position="369"/>
        <end position="402"/>
    </location>
</feature>
<dbReference type="Proteomes" id="UP001139494">
    <property type="component" value="Unassembled WGS sequence"/>
</dbReference>
<dbReference type="RefSeq" id="WP_256029366.1">
    <property type="nucleotide sequence ID" value="NZ_JAHLKM010000007.1"/>
</dbReference>
<accession>A0A9R1CT64</accession>
<keyword evidence="1" id="KW-0812">Transmembrane</keyword>
<organism evidence="2 3">
    <name type="scientific">Natronomonas aquatica</name>
    <dbReference type="NCBI Taxonomy" id="2841590"/>
    <lineage>
        <taxon>Archaea</taxon>
        <taxon>Methanobacteriati</taxon>
        <taxon>Methanobacteriota</taxon>
        <taxon>Stenosarchaea group</taxon>
        <taxon>Halobacteria</taxon>
        <taxon>Halobacteriales</taxon>
        <taxon>Natronomonadaceae</taxon>
        <taxon>Natronomonas</taxon>
    </lineage>
</organism>
<evidence type="ECO:0000256" key="1">
    <source>
        <dbReference type="SAM" id="Phobius"/>
    </source>
</evidence>
<evidence type="ECO:0000313" key="3">
    <source>
        <dbReference type="Proteomes" id="UP001139494"/>
    </source>
</evidence>
<dbReference type="EMBL" id="JAHLKM010000007">
    <property type="protein sequence ID" value="MCQ4333342.1"/>
    <property type="molecule type" value="Genomic_DNA"/>
</dbReference>
<keyword evidence="1" id="KW-0472">Membrane</keyword>
<dbReference type="AlphaFoldDB" id="A0A9R1CT64"/>
<comment type="caution">
    <text evidence="2">The sequence shown here is derived from an EMBL/GenBank/DDBJ whole genome shotgun (WGS) entry which is preliminary data.</text>
</comment>
<feature type="transmembrane region" description="Helical" evidence="1">
    <location>
        <begin position="299"/>
        <end position="321"/>
    </location>
</feature>
<keyword evidence="3" id="KW-1185">Reference proteome</keyword>
<protein>
    <submittedName>
        <fullName evidence="2">Uncharacterized protein</fullName>
    </submittedName>
</protein>
<evidence type="ECO:0000313" key="2">
    <source>
        <dbReference type="EMBL" id="MCQ4333342.1"/>
    </source>
</evidence>
<reference evidence="2" key="1">
    <citation type="journal article" date="2023" name="Front. Microbiol.">
        <title>Genomic-based phylogenetic and metabolic analyses of the genus Natronomonas, and description of Natronomonas aquatica sp. nov.</title>
        <authorList>
            <person name="Garcia-Roldan A."/>
            <person name="Duran-Viseras A."/>
            <person name="de la Haba R.R."/>
            <person name="Corral P."/>
            <person name="Sanchez-Porro C."/>
            <person name="Ventosa A."/>
        </authorList>
    </citation>
    <scope>NUCLEOTIDE SEQUENCE</scope>
    <source>
        <strain evidence="2">F2-12</strain>
    </source>
</reference>
<keyword evidence="1" id="KW-1133">Transmembrane helix</keyword>
<sequence>MDTLRRVGLVALGVLLFVALLAGNAAVAFDRTALDSEFAQDKAEETGLYGGLAEELRAEISSGGGAAGSEWPLERSRTELLRAALTDEYVRSQGEENIDVMYAYLHGERSEPALGFDTDPLKERMLTEVRKDAETIDFADTDVPFGAEIERMAESRDAFEDRRAEFRAEQKAGIQERTERELSDSELEARLDESMDDIREEMLADMDTQLEGEFEGPEAELEDPVRTLQTARIDALTGEITYEEYTESVETARGNFADAFVGIVEAGLDEEFPETIGPGNEMGDAEIETLETARTGVSIVSTLSLVLPVLAVVIAGGIGYLAPRSIAAIEIGAVSLLAGAVSAVGSTVAAGRFRATFDASNAPPGMGEFLVAFVTGTLSAVTWQSVLLVVVGVVAVGIGLAIRREYL</sequence>
<proteinExistence type="predicted"/>
<gene>
    <name evidence="2" type="ORF">KM295_07590</name>
</gene>
<feature type="transmembrane region" description="Helical" evidence="1">
    <location>
        <begin position="328"/>
        <end position="349"/>
    </location>
</feature>